<dbReference type="Gene3D" id="3.40.50.2000">
    <property type="entry name" value="Glycogen Phosphorylase B"/>
    <property type="match status" value="2"/>
</dbReference>
<dbReference type="OrthoDB" id="9802525at2"/>
<dbReference type="GO" id="GO:1901137">
    <property type="term" value="P:carbohydrate derivative biosynthetic process"/>
    <property type="evidence" value="ECO:0007669"/>
    <property type="project" value="UniProtKB-ARBA"/>
</dbReference>
<dbReference type="InterPro" id="IPR050194">
    <property type="entry name" value="Glycosyltransferase_grp1"/>
</dbReference>
<evidence type="ECO:0000313" key="6">
    <source>
        <dbReference type="EMBL" id="REF30339.1"/>
    </source>
</evidence>
<dbReference type="PANTHER" id="PTHR45947:SF3">
    <property type="entry name" value="SULFOQUINOVOSYL TRANSFERASE SQD2"/>
    <property type="match status" value="1"/>
</dbReference>
<organism evidence="6 7">
    <name type="scientific">Calidifontibacter indicus</name>
    <dbReference type="NCBI Taxonomy" id="419650"/>
    <lineage>
        <taxon>Bacteria</taxon>
        <taxon>Bacillati</taxon>
        <taxon>Actinomycetota</taxon>
        <taxon>Actinomycetes</taxon>
        <taxon>Micrococcales</taxon>
        <taxon>Dermacoccaceae</taxon>
        <taxon>Calidifontibacter</taxon>
    </lineage>
</organism>
<evidence type="ECO:0000256" key="1">
    <source>
        <dbReference type="ARBA" id="ARBA00021292"/>
    </source>
</evidence>
<dbReference type="SUPFAM" id="SSF53756">
    <property type="entry name" value="UDP-Glycosyltransferase/glycogen phosphorylase"/>
    <property type="match status" value="1"/>
</dbReference>
<evidence type="ECO:0000259" key="4">
    <source>
        <dbReference type="Pfam" id="PF00534"/>
    </source>
</evidence>
<dbReference type="GO" id="GO:0016758">
    <property type="term" value="F:hexosyltransferase activity"/>
    <property type="evidence" value="ECO:0007669"/>
    <property type="project" value="TreeGrafter"/>
</dbReference>
<dbReference type="EMBL" id="QTUA01000001">
    <property type="protein sequence ID" value="REF30339.1"/>
    <property type="molecule type" value="Genomic_DNA"/>
</dbReference>
<dbReference type="AlphaFoldDB" id="A0A3D9ULZ7"/>
<keyword evidence="3 6" id="KW-0808">Transferase</keyword>
<feature type="domain" description="Glycosyl transferase family 1" evidence="4">
    <location>
        <begin position="193"/>
        <end position="350"/>
    </location>
</feature>
<keyword evidence="7" id="KW-1185">Reference proteome</keyword>
<evidence type="ECO:0000259" key="5">
    <source>
        <dbReference type="Pfam" id="PF13439"/>
    </source>
</evidence>
<gene>
    <name evidence="6" type="ORF">DFJ65_1343</name>
</gene>
<sequence>MLTPVKVALLSDCYLPRLGGIEVQVHDLARNLRRAGHEVVAFTATREPGQQRNEVEIIDGIPVHRLAIPMPHGLPINPLAPPTLRRLLRAGEFDVAHVHMGVVAPFSMDCARVALGLDLPTAVTWHSLHARMEGPIRLAGYVARWAKSGAALSAVSGVAAQSVMSLAGLQHKVAILPNGIDTEQWAPLARAPKADGEPVRIVSAMRLMGRKRPLELLDIVHEARRQVPDIDLRLEVLGEGPLRPKVEHRARELGAQEWFSAPGRMTRTQVQERYRLSDIYIAPAELEAFGIAALEARTTGLPVVAPRKSGVSEFIEHRVNGLLAGDDAGMADALARLASDRELREGMIRHNTEVLPKESWDSVVLMVEAEYARAIDQMRES</sequence>
<dbReference type="InterPro" id="IPR001296">
    <property type="entry name" value="Glyco_trans_1"/>
</dbReference>
<comment type="caution">
    <text evidence="6">The sequence shown here is derived from an EMBL/GenBank/DDBJ whole genome shotgun (WGS) entry which is preliminary data.</text>
</comment>
<dbReference type="Pfam" id="PF13439">
    <property type="entry name" value="Glyco_transf_4"/>
    <property type="match status" value="1"/>
</dbReference>
<keyword evidence="2" id="KW-0328">Glycosyltransferase</keyword>
<reference evidence="6 7" key="1">
    <citation type="submission" date="2018-08" db="EMBL/GenBank/DDBJ databases">
        <title>Sequencing the genomes of 1000 actinobacteria strains.</title>
        <authorList>
            <person name="Klenk H.-P."/>
        </authorList>
    </citation>
    <scope>NUCLEOTIDE SEQUENCE [LARGE SCALE GENOMIC DNA]</scope>
    <source>
        <strain evidence="6 7">DSM 22967</strain>
    </source>
</reference>
<evidence type="ECO:0000313" key="7">
    <source>
        <dbReference type="Proteomes" id="UP000256253"/>
    </source>
</evidence>
<evidence type="ECO:0000256" key="3">
    <source>
        <dbReference type="ARBA" id="ARBA00022679"/>
    </source>
</evidence>
<name>A0A3D9ULZ7_9MICO</name>
<dbReference type="InterPro" id="IPR028098">
    <property type="entry name" value="Glyco_trans_4-like_N"/>
</dbReference>
<proteinExistence type="predicted"/>
<feature type="domain" description="Glycosyltransferase subfamily 4-like N-terminal" evidence="5">
    <location>
        <begin position="19"/>
        <end position="184"/>
    </location>
</feature>
<dbReference type="PANTHER" id="PTHR45947">
    <property type="entry name" value="SULFOQUINOVOSYL TRANSFERASE SQD2"/>
    <property type="match status" value="1"/>
</dbReference>
<protein>
    <recommendedName>
        <fullName evidence="1">D-inositol 3-phosphate glycosyltransferase</fullName>
    </recommendedName>
</protein>
<evidence type="ECO:0000256" key="2">
    <source>
        <dbReference type="ARBA" id="ARBA00022676"/>
    </source>
</evidence>
<dbReference type="CDD" id="cd03801">
    <property type="entry name" value="GT4_PimA-like"/>
    <property type="match status" value="1"/>
</dbReference>
<dbReference type="Pfam" id="PF00534">
    <property type="entry name" value="Glycos_transf_1"/>
    <property type="match status" value="1"/>
</dbReference>
<dbReference type="Proteomes" id="UP000256253">
    <property type="component" value="Unassembled WGS sequence"/>
</dbReference>
<accession>A0A3D9ULZ7</accession>